<keyword evidence="3" id="KW-1185">Reference proteome</keyword>
<evidence type="ECO:0000313" key="2">
    <source>
        <dbReference type="EMBL" id="GFY50107.1"/>
    </source>
</evidence>
<dbReference type="PANTHER" id="PTHR12308:SF84">
    <property type="entry name" value="ANOCTAMIN"/>
    <property type="match status" value="1"/>
</dbReference>
<name>A0A8X6XAH1_9ARAC</name>
<dbReference type="EMBL" id="BMAV01007324">
    <property type="protein sequence ID" value="GFY50107.1"/>
    <property type="molecule type" value="Genomic_DNA"/>
</dbReference>
<dbReference type="GO" id="GO:0005886">
    <property type="term" value="C:plasma membrane"/>
    <property type="evidence" value="ECO:0007669"/>
    <property type="project" value="TreeGrafter"/>
</dbReference>
<dbReference type="PANTHER" id="PTHR12308">
    <property type="entry name" value="ANOCTAMIN"/>
    <property type="match status" value="1"/>
</dbReference>
<accession>A0A8X6XAH1</accession>
<evidence type="ECO:0000313" key="3">
    <source>
        <dbReference type="Proteomes" id="UP000886998"/>
    </source>
</evidence>
<gene>
    <name evidence="2" type="primary">ANO3</name>
    <name evidence="2" type="ORF">TNIN_488511</name>
</gene>
<dbReference type="InterPro" id="IPR007632">
    <property type="entry name" value="Anoctamin"/>
</dbReference>
<reference evidence="2" key="1">
    <citation type="submission" date="2020-08" db="EMBL/GenBank/DDBJ databases">
        <title>Multicomponent nature underlies the extraordinary mechanical properties of spider dragline silk.</title>
        <authorList>
            <person name="Kono N."/>
            <person name="Nakamura H."/>
            <person name="Mori M."/>
            <person name="Yoshida Y."/>
            <person name="Ohtoshi R."/>
            <person name="Malay A.D."/>
            <person name="Moran D.A.P."/>
            <person name="Tomita M."/>
            <person name="Numata K."/>
            <person name="Arakawa K."/>
        </authorList>
    </citation>
    <scope>NUCLEOTIDE SEQUENCE</scope>
</reference>
<dbReference type="OrthoDB" id="6431562at2759"/>
<dbReference type="Pfam" id="PF16178">
    <property type="entry name" value="Anoct_dimer"/>
    <property type="match status" value="1"/>
</dbReference>
<dbReference type="GO" id="GO:0005254">
    <property type="term" value="F:chloride channel activity"/>
    <property type="evidence" value="ECO:0007669"/>
    <property type="project" value="TreeGrafter"/>
</dbReference>
<evidence type="ECO:0000259" key="1">
    <source>
        <dbReference type="Pfam" id="PF16178"/>
    </source>
</evidence>
<dbReference type="AlphaFoldDB" id="A0A8X6XAH1"/>
<sequence>MEVIDSIPEGAILIYTGGDEVKTEKENLFTRIFPSSFRDLFSYDRALIPDDIDKSDLSFRGCSVNGTLGSRSSCRDVIKYTDAQRSRIVWEILIRTPHHGDGRASTGVLYLVSNGTYTAAYPLHDGPYGKGPYSKEEGEPNLRRLLYSEWARFGCWYKRQPLGLIRTKKCKTDIQNKKRSGSQDVYCRLECMLYRSFDQLIDAFISTGTEYLQRQWTQYYT</sequence>
<dbReference type="Proteomes" id="UP000886998">
    <property type="component" value="Unassembled WGS sequence"/>
</dbReference>
<protein>
    <submittedName>
        <fullName evidence="2">Anoctamin-3</fullName>
    </submittedName>
</protein>
<dbReference type="GO" id="GO:0046983">
    <property type="term" value="F:protein dimerization activity"/>
    <property type="evidence" value="ECO:0007669"/>
    <property type="project" value="InterPro"/>
</dbReference>
<organism evidence="2 3">
    <name type="scientific">Trichonephila inaurata madagascariensis</name>
    <dbReference type="NCBI Taxonomy" id="2747483"/>
    <lineage>
        <taxon>Eukaryota</taxon>
        <taxon>Metazoa</taxon>
        <taxon>Ecdysozoa</taxon>
        <taxon>Arthropoda</taxon>
        <taxon>Chelicerata</taxon>
        <taxon>Arachnida</taxon>
        <taxon>Araneae</taxon>
        <taxon>Araneomorphae</taxon>
        <taxon>Entelegynae</taxon>
        <taxon>Araneoidea</taxon>
        <taxon>Nephilidae</taxon>
        <taxon>Trichonephila</taxon>
        <taxon>Trichonephila inaurata</taxon>
    </lineage>
</organism>
<proteinExistence type="predicted"/>
<feature type="domain" description="Anoctamin dimerisation" evidence="1">
    <location>
        <begin position="79"/>
        <end position="162"/>
    </location>
</feature>
<dbReference type="InterPro" id="IPR032394">
    <property type="entry name" value="Anoct_dimer"/>
</dbReference>
<comment type="caution">
    <text evidence="2">The sequence shown here is derived from an EMBL/GenBank/DDBJ whole genome shotgun (WGS) entry which is preliminary data.</text>
</comment>